<dbReference type="OrthoDB" id="424012at2759"/>
<keyword evidence="4" id="KW-0678">Repressor</keyword>
<dbReference type="InterPro" id="IPR023801">
    <property type="entry name" value="His_deacetylse_dom"/>
</dbReference>
<name>A0A077WAK6_9FUNG</name>
<reference evidence="13" key="1">
    <citation type="journal article" date="2014" name="Genome Announc.">
        <title>De novo whole-genome sequence and genome annotation of Lichtheimia ramosa.</title>
        <authorList>
            <person name="Linde J."/>
            <person name="Schwartze V."/>
            <person name="Binder U."/>
            <person name="Lass-Florl C."/>
            <person name="Voigt K."/>
            <person name="Horn F."/>
        </authorList>
    </citation>
    <scope>NUCLEOTIDE SEQUENCE</scope>
    <source>
        <strain evidence="13">JMRC FSU:6197</strain>
    </source>
</reference>
<dbReference type="PANTHER" id="PTHR10625">
    <property type="entry name" value="HISTONE DEACETYLASE HDAC1-RELATED"/>
    <property type="match status" value="1"/>
</dbReference>
<dbReference type="InterPro" id="IPR000286">
    <property type="entry name" value="HDACs"/>
</dbReference>
<comment type="similarity">
    <text evidence="2">Belongs to the histone deacetylase family. HD type 2 subfamily.</text>
</comment>
<dbReference type="GO" id="GO:0000118">
    <property type="term" value="C:histone deacetylase complex"/>
    <property type="evidence" value="ECO:0007669"/>
    <property type="project" value="TreeGrafter"/>
</dbReference>
<feature type="region of interest" description="Disordered" evidence="11">
    <location>
        <begin position="1"/>
        <end position="24"/>
    </location>
</feature>
<dbReference type="EMBL" id="LK023313">
    <property type="protein sequence ID" value="CDS03599.1"/>
    <property type="molecule type" value="Genomic_DNA"/>
</dbReference>
<sequence>MKTSSNQGSDDEGADELAPFMPRPGADGFIFPECILNHSNPKTAATKVSSWPSLTCIDLTDDDPAPMEGAAVVPVVDLSGDEQEHTTRREESAFISSPSSSRHTTPTSNTIDKNDQESDELMDKDIDITGIATSDDNQDILTEKEYQLDDTATSVSPPPPPTTTRIDEATAMEEDDFDDFDISAELSDVNSSVFESPAPKTHGSSINIPQQPTFTTTVNTINGNNSMKTTTQRIRLGKKLERSRLKKRRCNKLPTGYVYDICMFFHAELEPLDGDAPHPESPYRIYEIYKRLKREGLLDHCLRIESRYATRHEILKVHGYDHYDKMRSLEDMDRDQLIALARDQYESLYLNAESFNCALLSAGSVIEACVAVVKDQVKNAFAIVRPPGHHAEQNEPMGFCLFNNVAVAISYLREHHPEIGRIMVLDWDIHFGNGTQRLTNDDRDVLYVSLHRYDNQDFYPCDSRGSEIYCGSGNGKGRTVNIPWSWEEVTDGDYIYAFQQVVMPIAMTFAPSLVIVSAGFDAALGDHIGRCCVTPAGYGQLTHMLKSLADGRLILALEGGYNLEAISKSAAACMEVLVGDAPPLPDITQPTDQCIKLIKRIKRIQQEYWRCF</sequence>
<proteinExistence type="inferred from homology"/>
<feature type="region of interest" description="Disordered" evidence="11">
    <location>
        <begin position="78"/>
        <end position="120"/>
    </location>
</feature>
<dbReference type="InterPro" id="IPR023696">
    <property type="entry name" value="Ureohydrolase_dom_sf"/>
</dbReference>
<dbReference type="Gene3D" id="3.40.800.20">
    <property type="entry name" value="Histone deacetylase domain"/>
    <property type="match status" value="1"/>
</dbReference>
<evidence type="ECO:0000256" key="5">
    <source>
        <dbReference type="ARBA" id="ARBA00022801"/>
    </source>
</evidence>
<keyword evidence="7" id="KW-0805">Transcription regulation</keyword>
<evidence type="ECO:0000259" key="12">
    <source>
        <dbReference type="Pfam" id="PF00850"/>
    </source>
</evidence>
<dbReference type="FunFam" id="3.40.800.20:FF:000005">
    <property type="entry name" value="histone deacetylase 6"/>
    <property type="match status" value="1"/>
</dbReference>
<evidence type="ECO:0000256" key="8">
    <source>
        <dbReference type="ARBA" id="ARBA00023163"/>
    </source>
</evidence>
<feature type="compositionally biased region" description="Low complexity" evidence="11">
    <location>
        <begin position="96"/>
        <end position="110"/>
    </location>
</feature>
<dbReference type="GO" id="GO:0141221">
    <property type="term" value="F:histone deacetylase activity, hydrolytic mechanism"/>
    <property type="evidence" value="ECO:0007669"/>
    <property type="project" value="UniProtKB-EC"/>
</dbReference>
<gene>
    <name evidence="13" type="ORF">LRAMOSA01001</name>
</gene>
<dbReference type="GO" id="GO:0040029">
    <property type="term" value="P:epigenetic regulation of gene expression"/>
    <property type="evidence" value="ECO:0007669"/>
    <property type="project" value="TreeGrafter"/>
</dbReference>
<evidence type="ECO:0000256" key="10">
    <source>
        <dbReference type="ARBA" id="ARBA00048287"/>
    </source>
</evidence>
<dbReference type="PANTHER" id="PTHR10625:SF5">
    <property type="entry name" value="HISTONE DEACETYLASE"/>
    <property type="match status" value="1"/>
</dbReference>
<accession>A0A077WAK6</accession>
<dbReference type="AlphaFoldDB" id="A0A077WAK6"/>
<keyword evidence="9" id="KW-0539">Nucleus</keyword>
<evidence type="ECO:0000256" key="9">
    <source>
        <dbReference type="ARBA" id="ARBA00023242"/>
    </source>
</evidence>
<evidence type="ECO:0000256" key="2">
    <source>
        <dbReference type="ARBA" id="ARBA00007738"/>
    </source>
</evidence>
<evidence type="ECO:0000256" key="3">
    <source>
        <dbReference type="ARBA" id="ARBA00012111"/>
    </source>
</evidence>
<evidence type="ECO:0000256" key="4">
    <source>
        <dbReference type="ARBA" id="ARBA00022491"/>
    </source>
</evidence>
<comment type="catalytic activity">
    <reaction evidence="10">
        <text>N(6)-acetyl-L-lysyl-[histone] + H2O = L-lysyl-[histone] + acetate</text>
        <dbReference type="Rhea" id="RHEA:58196"/>
        <dbReference type="Rhea" id="RHEA-COMP:9845"/>
        <dbReference type="Rhea" id="RHEA-COMP:11338"/>
        <dbReference type="ChEBI" id="CHEBI:15377"/>
        <dbReference type="ChEBI" id="CHEBI:29969"/>
        <dbReference type="ChEBI" id="CHEBI:30089"/>
        <dbReference type="ChEBI" id="CHEBI:61930"/>
        <dbReference type="EC" id="3.5.1.98"/>
    </reaction>
</comment>
<protein>
    <recommendedName>
        <fullName evidence="3">histone deacetylase</fullName>
        <ecNumber evidence="3">3.5.1.98</ecNumber>
    </recommendedName>
</protein>
<keyword evidence="8" id="KW-0804">Transcription</keyword>
<dbReference type="PRINTS" id="PR01270">
    <property type="entry name" value="HDASUPER"/>
</dbReference>
<organism evidence="13">
    <name type="scientific">Lichtheimia ramosa</name>
    <dbReference type="NCBI Taxonomy" id="688394"/>
    <lineage>
        <taxon>Eukaryota</taxon>
        <taxon>Fungi</taxon>
        <taxon>Fungi incertae sedis</taxon>
        <taxon>Mucoromycota</taxon>
        <taxon>Mucoromycotina</taxon>
        <taxon>Mucoromycetes</taxon>
        <taxon>Mucorales</taxon>
        <taxon>Lichtheimiaceae</taxon>
        <taxon>Lichtheimia</taxon>
    </lineage>
</organism>
<evidence type="ECO:0000313" key="13">
    <source>
        <dbReference type="EMBL" id="CDS03599.1"/>
    </source>
</evidence>
<feature type="domain" description="Histone deacetylase" evidence="12">
    <location>
        <begin position="278"/>
        <end position="576"/>
    </location>
</feature>
<dbReference type="SUPFAM" id="SSF52768">
    <property type="entry name" value="Arginase/deacetylase"/>
    <property type="match status" value="1"/>
</dbReference>
<feature type="compositionally biased region" description="Basic and acidic residues" evidence="11">
    <location>
        <begin position="82"/>
        <end position="92"/>
    </location>
</feature>
<keyword evidence="6" id="KW-0156">Chromatin regulator</keyword>
<evidence type="ECO:0000256" key="11">
    <source>
        <dbReference type="SAM" id="MobiDB-lite"/>
    </source>
</evidence>
<evidence type="ECO:0000256" key="7">
    <source>
        <dbReference type="ARBA" id="ARBA00023015"/>
    </source>
</evidence>
<keyword evidence="5" id="KW-0378">Hydrolase</keyword>
<evidence type="ECO:0000256" key="6">
    <source>
        <dbReference type="ARBA" id="ARBA00022853"/>
    </source>
</evidence>
<comment type="subcellular location">
    <subcellularLocation>
        <location evidence="1">Nucleus</location>
    </subcellularLocation>
</comment>
<dbReference type="EC" id="3.5.1.98" evidence="3"/>
<dbReference type="InterPro" id="IPR037138">
    <property type="entry name" value="His_deacetylse_dom_sf"/>
</dbReference>
<evidence type="ECO:0000256" key="1">
    <source>
        <dbReference type="ARBA" id="ARBA00004123"/>
    </source>
</evidence>
<dbReference type="Pfam" id="PF00850">
    <property type="entry name" value="Hist_deacetyl"/>
    <property type="match status" value="1"/>
</dbReference>